<dbReference type="Proteomes" id="UP000189701">
    <property type="component" value="Unplaced"/>
</dbReference>
<keyword evidence="5" id="KW-0539">Nucleus</keyword>
<evidence type="ECO:0000313" key="12">
    <source>
        <dbReference type="Proteomes" id="UP000189701"/>
    </source>
</evidence>
<dbReference type="GO" id="GO:0042791">
    <property type="term" value="P:5S class rRNA transcription by RNA polymerase III"/>
    <property type="evidence" value="ECO:0007669"/>
    <property type="project" value="TreeGrafter"/>
</dbReference>
<reference evidence="13" key="2">
    <citation type="submission" date="2025-08" db="UniProtKB">
        <authorList>
            <consortium name="RefSeq"/>
        </authorList>
    </citation>
    <scope>IDENTIFICATION</scope>
    <source>
        <tissue evidence="13">Leaf</tissue>
    </source>
</reference>
<feature type="domain" description="DUF7647" evidence="11">
    <location>
        <begin position="621"/>
        <end position="796"/>
    </location>
</feature>
<evidence type="ECO:0000256" key="3">
    <source>
        <dbReference type="ARBA" id="ARBA00023125"/>
    </source>
</evidence>
<dbReference type="InterPro" id="IPR056467">
    <property type="entry name" value="eWH_GTF3C1"/>
</dbReference>
<dbReference type="InterPro" id="IPR056020">
    <property type="entry name" value="DUF7599"/>
</dbReference>
<dbReference type="InterPro" id="IPR056064">
    <property type="entry name" value="DUF7647"/>
</dbReference>
<dbReference type="InterPro" id="IPR056428">
    <property type="entry name" value="WH_GTF3C1"/>
</dbReference>
<dbReference type="Pfam" id="PF04182">
    <property type="entry name" value="B-block_TFIIIC"/>
    <property type="match status" value="1"/>
</dbReference>
<dbReference type="Pfam" id="PF24658">
    <property type="entry name" value="DUF7647"/>
    <property type="match status" value="1"/>
</dbReference>
<evidence type="ECO:0000256" key="1">
    <source>
        <dbReference type="ARBA" id="ARBA00004123"/>
    </source>
</evidence>
<dbReference type="CDD" id="cd16169">
    <property type="entry name" value="Tau138_eWH"/>
    <property type="match status" value="1"/>
</dbReference>
<feature type="domain" description="DUF7599" evidence="10">
    <location>
        <begin position="247"/>
        <end position="324"/>
    </location>
</feature>
<proteinExistence type="predicted"/>
<dbReference type="Pfam" id="PF24101">
    <property type="entry name" value="WHD_GTF3C1"/>
    <property type="match status" value="1"/>
</dbReference>
<reference evidence="12" key="1">
    <citation type="journal article" date="2013" name="Genome Biol.">
        <title>Reference genomes and transcriptomes of Nicotiana sylvestris and Nicotiana tomentosiformis.</title>
        <authorList>
            <person name="Sierro N."/>
            <person name="Battey J.N."/>
            <person name="Ouadi S."/>
            <person name="Bovet L."/>
            <person name="Goepfert S."/>
            <person name="Bakaher N."/>
            <person name="Peitsch M.C."/>
            <person name="Ivanov N.V."/>
        </authorList>
    </citation>
    <scope>NUCLEOTIDE SEQUENCE [LARGE SCALE GENOMIC DNA]</scope>
</reference>
<dbReference type="InterPro" id="IPR035625">
    <property type="entry name" value="Tfc3-like_eWH"/>
</dbReference>
<sequence length="1367" mass="155825">MDAIVNKAVEELCIQGCKGNSSVLISNLWPKLNPILSKNGLVLCNNVKKAILSNLINIPGLEFKSREGSRYTCDDNDLVKSYSVEECERMELKIVVPEHMVDNFTRIHEVEVFKSKLCKQELEALHLRKRVLQRIAIARANGITQCELTKEFGIKANNFFHIFKELEVLGLIVRHEAIIWTNEASNNGKLISKHTTTNMLYLSRYRKHLHSQQRLEIRGGVLMADDLSYENSGSCDVKSNREDVHIKDYLPILRDICNKLEKAKGKVLTISNIKKDLGYQDAFGHKEWRKNILRRLTQAQVVEVTEKGKSLRLLKEFSPMHFNTRIRRSDDLGRKQPPVKIEKRGQIGQQLVELPVEHQTFEEVQDWGNNRMSNGQNSSIDVSNTVNDTKMQIMDSSVRDFVPVKSSVTETISPRCQAYKAYPSHKLREDWAREQREQWILKMLEEEKFLIKPELQRRLENLEKDRHTSMDKKTLERSLNKLQHKGHCKCLDVFFPAVTNFCENRKKVVVLHPSIYELSPAMLVKIYDRIRSFERKVRRESFSQFEKGNALPIVYDMGIGQQRVEMDVQDALAKKSHWIRSVMPKLAQAKRLHIYLWEYVNNAHDSEDTSSSGKYGCGLKNDDNSCKLIDIGAAIEAMQLELFLQVSGSAPMHDNMFEKCGDYLHLSNIPMKDYVRLSDTQSIQELSLLIVILQRFKLIRLVCGEHTVDATHVIQITLTHALELKPYFEEPFSSTARSSDFHGPDSCHQVRHDFVLSNRNAVDEYWNTLEYLLAGANPEAASIASPESAIQEVFHCFHNRKQMRLCRFQGVVTAKWMEVQPIEGWNNSLQKRKRSSGGDPARHEKLRTSDVRPSDKSTFDTVDQFPDEQNAFLVSPGDVGCNSQINCVGDHREVTKGLEQCEKTEANHSFMKRSDISSLKPTCRSSFSWSEDADRQLVIEFVRHKAAVGPYSRFKWASVKNLPASPDACKRRMTALNCCMQFRSALMNLCNAVSERYARHLQNRSLDCGDCEEMVWHHASEEEDLDQGVSDGREHSRKAVAHERWDDFDNDNVKVALDKVLECKKIAKLDGSNGVQSANDNSDLSLNAERPEKSSHWVPKRCGDPLSESNSVSRQAFESVAVANAAELLKMAVLAFSRFRLVPASIVATYNHYPKHDILDAFNFLKEKKVVNAYDSVHVVDSLYRSKYVLSTMSVAQQDSLVIPSGVSKGAAPSKHEAAELHNPTDQEQPSEPLLERQSTNNDHDPLDFQTAKSHFCKPILFWIDGDGTVNNIVYRKLVSRALGIIMQNPGILEDNVIDQMHGLNPQSCRTLLEMMILDNHIIVRKMFETTAGPPAILSGLLGRQFMNSKIILKRHLFANPMSSSLL</sequence>
<evidence type="ECO:0000313" key="13">
    <source>
        <dbReference type="RefSeq" id="XP_009761299.1"/>
    </source>
</evidence>
<keyword evidence="12" id="KW-1185">Reference proteome</keyword>
<name>A0A1U7VG39_NICSY</name>
<keyword evidence="2" id="KW-0597">Phosphoprotein</keyword>
<dbReference type="InterPro" id="IPR007309">
    <property type="entry name" value="TFIIIC_Bblock-bd"/>
</dbReference>
<comment type="subcellular location">
    <subcellularLocation>
        <location evidence="1">Nucleus</location>
    </subcellularLocation>
</comment>
<dbReference type="PANTHER" id="PTHR15180:SF1">
    <property type="entry name" value="GENERAL TRANSCRIPTION FACTOR 3C POLYPEPTIDE 1"/>
    <property type="match status" value="1"/>
</dbReference>
<dbReference type="Pfam" id="PF23704">
    <property type="entry name" value="WHD_GTF3C1_N"/>
    <property type="match status" value="1"/>
</dbReference>
<feature type="region of interest" description="Disordered" evidence="6">
    <location>
        <begin position="1077"/>
        <end position="1099"/>
    </location>
</feature>
<dbReference type="GO" id="GO:0000127">
    <property type="term" value="C:transcription factor TFIIIC complex"/>
    <property type="evidence" value="ECO:0007669"/>
    <property type="project" value="InterPro"/>
</dbReference>
<dbReference type="RefSeq" id="XP_009761299.1">
    <property type="nucleotide sequence ID" value="XM_009762997.1"/>
</dbReference>
<feature type="domain" description="GTF3C1 extended winged-helix" evidence="9">
    <location>
        <begin position="431"/>
        <end position="538"/>
    </location>
</feature>
<evidence type="ECO:0000256" key="5">
    <source>
        <dbReference type="ARBA" id="ARBA00023242"/>
    </source>
</evidence>
<dbReference type="GO" id="GO:0003677">
    <property type="term" value="F:DNA binding"/>
    <property type="evidence" value="ECO:0007669"/>
    <property type="project" value="UniProtKB-KW"/>
</dbReference>
<dbReference type="InterPro" id="IPR044210">
    <property type="entry name" value="Tfc3-like"/>
</dbReference>
<gene>
    <name evidence="13" type="primary">LOC104213479</name>
</gene>
<evidence type="ECO:0000256" key="4">
    <source>
        <dbReference type="ARBA" id="ARBA00023163"/>
    </source>
</evidence>
<accession>A0A1U7VG39</accession>
<evidence type="ECO:0000259" key="9">
    <source>
        <dbReference type="Pfam" id="PF24101"/>
    </source>
</evidence>
<dbReference type="GO" id="GO:0006384">
    <property type="term" value="P:transcription initiation at RNA polymerase III promoter"/>
    <property type="evidence" value="ECO:0007669"/>
    <property type="project" value="InterPro"/>
</dbReference>
<feature type="domain" description="General transcription factor 3C polypeptide 1 winged-helix" evidence="8">
    <location>
        <begin position="1"/>
        <end position="107"/>
    </location>
</feature>
<feature type="domain" description="B-block binding subunit of TFIIIC" evidence="7">
    <location>
        <begin position="129"/>
        <end position="206"/>
    </location>
</feature>
<feature type="region of interest" description="Disordered" evidence="6">
    <location>
        <begin position="828"/>
        <end position="858"/>
    </location>
</feature>
<evidence type="ECO:0000259" key="8">
    <source>
        <dbReference type="Pfam" id="PF23704"/>
    </source>
</evidence>
<evidence type="ECO:0000259" key="11">
    <source>
        <dbReference type="Pfam" id="PF24658"/>
    </source>
</evidence>
<keyword evidence="3" id="KW-0238">DNA-binding</keyword>
<evidence type="ECO:0000259" key="7">
    <source>
        <dbReference type="Pfam" id="PF04182"/>
    </source>
</evidence>
<evidence type="ECO:0000259" key="10">
    <source>
        <dbReference type="Pfam" id="PF24538"/>
    </source>
</evidence>
<keyword evidence="4" id="KW-0804">Transcription</keyword>
<evidence type="ECO:0000256" key="6">
    <source>
        <dbReference type="SAM" id="MobiDB-lite"/>
    </source>
</evidence>
<protein>
    <submittedName>
        <fullName evidence="13">Uncharacterized protein LOC104213479 isoform X10</fullName>
    </submittedName>
</protein>
<feature type="region of interest" description="Disordered" evidence="6">
    <location>
        <begin position="1206"/>
        <end position="1247"/>
    </location>
</feature>
<dbReference type="GO" id="GO:0005634">
    <property type="term" value="C:nucleus"/>
    <property type="evidence" value="ECO:0007669"/>
    <property type="project" value="UniProtKB-SubCell"/>
</dbReference>
<feature type="compositionally biased region" description="Basic and acidic residues" evidence="6">
    <location>
        <begin position="840"/>
        <end position="858"/>
    </location>
</feature>
<dbReference type="PANTHER" id="PTHR15180">
    <property type="entry name" value="GENERAL TRANSCRIPTION FACTOR 3C POLYPEPTIDE 1"/>
    <property type="match status" value="1"/>
</dbReference>
<organism evidence="12 13">
    <name type="scientific">Nicotiana sylvestris</name>
    <name type="common">Wood tobacco</name>
    <name type="synonym">South American tobacco</name>
    <dbReference type="NCBI Taxonomy" id="4096"/>
    <lineage>
        <taxon>Eukaryota</taxon>
        <taxon>Viridiplantae</taxon>
        <taxon>Streptophyta</taxon>
        <taxon>Embryophyta</taxon>
        <taxon>Tracheophyta</taxon>
        <taxon>Spermatophyta</taxon>
        <taxon>Magnoliopsida</taxon>
        <taxon>eudicotyledons</taxon>
        <taxon>Gunneridae</taxon>
        <taxon>Pentapetalae</taxon>
        <taxon>asterids</taxon>
        <taxon>lamiids</taxon>
        <taxon>Solanales</taxon>
        <taxon>Solanaceae</taxon>
        <taxon>Nicotianoideae</taxon>
        <taxon>Nicotianeae</taxon>
        <taxon>Nicotiana</taxon>
    </lineage>
</organism>
<dbReference type="Pfam" id="PF24538">
    <property type="entry name" value="DUF7599"/>
    <property type="match status" value="1"/>
</dbReference>
<evidence type="ECO:0000256" key="2">
    <source>
        <dbReference type="ARBA" id="ARBA00022553"/>
    </source>
</evidence>
<feature type="compositionally biased region" description="Basic and acidic residues" evidence="6">
    <location>
        <begin position="1214"/>
        <end position="1225"/>
    </location>
</feature>